<dbReference type="AlphaFoldDB" id="A0A437ME20"/>
<reference evidence="2 3" key="1">
    <citation type="submission" date="2019-01" db="EMBL/GenBank/DDBJ databases">
        <authorList>
            <person name="Chen W.-M."/>
        </authorList>
    </citation>
    <scope>NUCLEOTIDE SEQUENCE [LARGE SCALE GENOMIC DNA]</scope>
    <source>
        <strain evidence="2 3">CCP-6</strain>
    </source>
</reference>
<dbReference type="OrthoDB" id="9773478at2"/>
<dbReference type="Pfam" id="PF03746">
    <property type="entry name" value="LamB_YcsF"/>
    <property type="match status" value="1"/>
</dbReference>
<dbReference type="SUPFAM" id="SSF88713">
    <property type="entry name" value="Glycoside hydrolase/deacetylase"/>
    <property type="match status" value="1"/>
</dbReference>
<dbReference type="GO" id="GO:0017168">
    <property type="term" value="F:5-oxoprolinase (ATP-hydrolyzing) activity"/>
    <property type="evidence" value="ECO:0007669"/>
    <property type="project" value="UniProtKB-UniRule"/>
</dbReference>
<dbReference type="CDD" id="cd10787">
    <property type="entry name" value="LamB_YcsF_like"/>
    <property type="match status" value="1"/>
</dbReference>
<evidence type="ECO:0000313" key="2">
    <source>
        <dbReference type="EMBL" id="RVT95884.1"/>
    </source>
</evidence>
<sequence>MPVVNINSDIGESFGPWKMGDDAGVMPLIGSANIACGFHGGDPNVMLDTVKLAMSHGVTLGAHPGFPDLQGFGRRQIKMSAKEMENMCAYQIGALMGVAAMAGGKVTHVKAHGALGNLTAVDMDAARALVRAIKAIDPKLIHVGLANSCLAKATLEAGIPLASEGFMDRMYDDDGNLTSRANADAVHHDPAVAVRQVLAMVQEKVIVTRSGKRIPAEIHTLCVHGDEPTARALGAAVKQALLDAGVELKTLPEMAL</sequence>
<comment type="subunit">
    <text evidence="1">Forms a complex composed of PxpA, PxpB and PxpC.</text>
</comment>
<dbReference type="EMBL" id="SACL01000004">
    <property type="protein sequence ID" value="RVT95884.1"/>
    <property type="molecule type" value="Genomic_DNA"/>
</dbReference>
<dbReference type="EC" id="3.5.2.9" evidence="1"/>
<comment type="catalytic activity">
    <reaction evidence="1">
        <text>5-oxo-L-proline + ATP + 2 H2O = L-glutamate + ADP + phosphate + H(+)</text>
        <dbReference type="Rhea" id="RHEA:10348"/>
        <dbReference type="ChEBI" id="CHEBI:15377"/>
        <dbReference type="ChEBI" id="CHEBI:15378"/>
        <dbReference type="ChEBI" id="CHEBI:29985"/>
        <dbReference type="ChEBI" id="CHEBI:30616"/>
        <dbReference type="ChEBI" id="CHEBI:43474"/>
        <dbReference type="ChEBI" id="CHEBI:58402"/>
        <dbReference type="ChEBI" id="CHEBI:456216"/>
        <dbReference type="EC" id="3.5.2.9"/>
    </reaction>
</comment>
<organism evidence="2 3">
    <name type="scientific">Rhodovarius crocodyli</name>
    <dbReference type="NCBI Taxonomy" id="1979269"/>
    <lineage>
        <taxon>Bacteria</taxon>
        <taxon>Pseudomonadati</taxon>
        <taxon>Pseudomonadota</taxon>
        <taxon>Alphaproteobacteria</taxon>
        <taxon>Acetobacterales</taxon>
        <taxon>Roseomonadaceae</taxon>
        <taxon>Rhodovarius</taxon>
    </lineage>
</organism>
<comment type="similarity">
    <text evidence="1">Belongs to the LamB/PxpA family.</text>
</comment>
<keyword evidence="3" id="KW-1185">Reference proteome</keyword>
<comment type="caution">
    <text evidence="2">The sequence shown here is derived from an EMBL/GenBank/DDBJ whole genome shotgun (WGS) entry which is preliminary data.</text>
</comment>
<dbReference type="GO" id="GO:0005524">
    <property type="term" value="F:ATP binding"/>
    <property type="evidence" value="ECO:0007669"/>
    <property type="project" value="UniProtKB-UniRule"/>
</dbReference>
<evidence type="ECO:0000313" key="3">
    <source>
        <dbReference type="Proteomes" id="UP000282957"/>
    </source>
</evidence>
<dbReference type="Proteomes" id="UP000282957">
    <property type="component" value="Unassembled WGS sequence"/>
</dbReference>
<keyword evidence="1 2" id="KW-0378">Hydrolase</keyword>
<dbReference type="GO" id="GO:0005975">
    <property type="term" value="P:carbohydrate metabolic process"/>
    <property type="evidence" value="ECO:0007669"/>
    <property type="project" value="InterPro"/>
</dbReference>
<dbReference type="InterPro" id="IPR005501">
    <property type="entry name" value="LamB/YcsF/PxpA-like"/>
</dbReference>
<dbReference type="RefSeq" id="WP_127787819.1">
    <property type="nucleotide sequence ID" value="NZ_SACL01000004.1"/>
</dbReference>
<evidence type="ECO:0000256" key="1">
    <source>
        <dbReference type="HAMAP-Rule" id="MF_00691"/>
    </source>
</evidence>
<keyword evidence="1" id="KW-0547">Nucleotide-binding</keyword>
<keyword evidence="1" id="KW-0067">ATP-binding</keyword>
<dbReference type="HAMAP" id="MF_00691">
    <property type="entry name" value="PxpA"/>
    <property type="match status" value="1"/>
</dbReference>
<dbReference type="InterPro" id="IPR011330">
    <property type="entry name" value="Glyco_hydro/deAcase_b/a-brl"/>
</dbReference>
<dbReference type="PANTHER" id="PTHR30292">
    <property type="entry name" value="UNCHARACTERIZED PROTEIN YBGL-RELATED"/>
    <property type="match status" value="1"/>
</dbReference>
<comment type="function">
    <text evidence="1">Catalyzes the cleavage of 5-oxoproline to form L-glutamate coupled to the hydrolysis of ATP to ADP and inorganic phosphate.</text>
</comment>
<proteinExistence type="inferred from homology"/>
<gene>
    <name evidence="1 2" type="primary">pxpA</name>
    <name evidence="2" type="ORF">EOD42_12140</name>
</gene>
<protein>
    <recommendedName>
        <fullName evidence="1">5-oxoprolinase subunit A</fullName>
        <shortName evidence="1">5-OPase subunit A</shortName>
        <ecNumber evidence="1">3.5.2.9</ecNumber>
    </recommendedName>
    <alternativeName>
        <fullName evidence="1">5-oxoprolinase (ATP-hydrolyzing) subunit A</fullName>
    </alternativeName>
</protein>
<accession>A0A437ME20</accession>
<dbReference type="NCBIfam" id="NF003816">
    <property type="entry name" value="PRK05406.1-5"/>
    <property type="match status" value="1"/>
</dbReference>
<dbReference type="NCBIfam" id="NF003814">
    <property type="entry name" value="PRK05406.1-3"/>
    <property type="match status" value="1"/>
</dbReference>
<name>A0A437ME20_9PROT</name>
<dbReference type="Gene3D" id="3.20.20.370">
    <property type="entry name" value="Glycoside hydrolase/deacetylase"/>
    <property type="match status" value="1"/>
</dbReference>
<dbReference type="PANTHER" id="PTHR30292:SF0">
    <property type="entry name" value="5-OXOPROLINASE SUBUNIT A"/>
    <property type="match status" value="1"/>
</dbReference>